<dbReference type="InterPro" id="IPR013820">
    <property type="entry name" value="ATP_PRibTrfase_cat"/>
</dbReference>
<dbReference type="InterPro" id="IPR018198">
    <property type="entry name" value="ATP_PRibTrfase_CS"/>
</dbReference>
<dbReference type="OrthoDB" id="9801867at2"/>
<dbReference type="NCBIfam" id="TIGR00070">
    <property type="entry name" value="hisG"/>
    <property type="match status" value="1"/>
</dbReference>
<keyword evidence="10" id="KW-0547">Nucleotide-binding</keyword>
<dbReference type="GO" id="GO:0003879">
    <property type="term" value="F:ATP phosphoribosyltransferase activity"/>
    <property type="evidence" value="ECO:0007669"/>
    <property type="project" value="UniProtKB-UniRule"/>
</dbReference>
<evidence type="ECO:0000256" key="14">
    <source>
        <dbReference type="NCBIfam" id="TIGR00070"/>
    </source>
</evidence>
<evidence type="ECO:0000259" key="15">
    <source>
        <dbReference type="Pfam" id="PF01634"/>
    </source>
</evidence>
<dbReference type="UniPathway" id="UPA00031">
    <property type="reaction ID" value="UER00006"/>
</dbReference>
<dbReference type="GO" id="GO:0000105">
    <property type="term" value="P:L-histidine biosynthetic process"/>
    <property type="evidence" value="ECO:0007669"/>
    <property type="project" value="UniProtKB-UniRule"/>
</dbReference>
<dbReference type="PaxDb" id="584708-Apau_2179"/>
<evidence type="ECO:0000256" key="7">
    <source>
        <dbReference type="ARBA" id="ARBA00022605"/>
    </source>
</evidence>
<dbReference type="eggNOG" id="COG0040">
    <property type="taxonomic scope" value="Bacteria"/>
</dbReference>
<keyword evidence="8 16" id="KW-0328">Glycosyltransferase</keyword>
<comment type="similarity">
    <text evidence="4">Belongs to the ATP phosphoribosyltransferase family. Short subfamily.</text>
</comment>
<name>E3CYZ5_9BACT</name>
<evidence type="ECO:0000256" key="11">
    <source>
        <dbReference type="ARBA" id="ARBA00022840"/>
    </source>
</evidence>
<evidence type="ECO:0000256" key="8">
    <source>
        <dbReference type="ARBA" id="ARBA00022676"/>
    </source>
</evidence>
<keyword evidence="6" id="KW-0963">Cytoplasm</keyword>
<keyword evidence="11" id="KW-0067">ATP-binding</keyword>
<keyword evidence="9 16" id="KW-0808">Transferase</keyword>
<dbReference type="PROSITE" id="PS01316">
    <property type="entry name" value="ATP_P_PHORIBOSYLTR"/>
    <property type="match status" value="1"/>
</dbReference>
<dbReference type="GO" id="GO:0005524">
    <property type="term" value="F:ATP binding"/>
    <property type="evidence" value="ECO:0007669"/>
    <property type="project" value="UniProtKB-KW"/>
</dbReference>
<evidence type="ECO:0000256" key="12">
    <source>
        <dbReference type="ARBA" id="ARBA00023102"/>
    </source>
</evidence>
<reference evidence="16 17" key="1">
    <citation type="journal article" date="2010" name="Stand. Genomic Sci.">
        <title>Non-contiguous finished genome sequence of Aminomonas paucivorans type strain (GLU-3).</title>
        <authorList>
            <person name="Pitluck S."/>
            <person name="Yasawong M."/>
            <person name="Held B."/>
            <person name="Lapidus A."/>
            <person name="Nolan M."/>
            <person name="Copeland A."/>
            <person name="Lucas S."/>
            <person name="Del Rio T.G."/>
            <person name="Tice H."/>
            <person name="Cheng J.F."/>
            <person name="Chertkov O."/>
            <person name="Goodwin L."/>
            <person name="Tapia R."/>
            <person name="Han C."/>
            <person name="Liolios K."/>
            <person name="Ivanova N."/>
            <person name="Mavromatis K."/>
            <person name="Ovchinnikova G."/>
            <person name="Pati A."/>
            <person name="Chen A."/>
            <person name="Palaniappan K."/>
            <person name="Land M."/>
            <person name="Hauser L."/>
            <person name="Chang Y.J."/>
            <person name="Jeffries C.D."/>
            <person name="Pukall R."/>
            <person name="Spring S."/>
            <person name="Rohde M."/>
            <person name="Sikorski J."/>
            <person name="Goker M."/>
            <person name="Woyke T."/>
            <person name="Bristow J."/>
            <person name="Eisen J.A."/>
            <person name="Markowitz V."/>
            <person name="Hugenholtz P."/>
            <person name="Kyrpides N.C."/>
            <person name="Klenk H.P."/>
        </authorList>
    </citation>
    <scope>NUCLEOTIDE SEQUENCE [LARGE SCALE GENOMIC DNA]</scope>
    <source>
        <strain evidence="16 17">DSM 12260</strain>
    </source>
</reference>
<keyword evidence="17" id="KW-1185">Reference proteome</keyword>
<evidence type="ECO:0000313" key="17">
    <source>
        <dbReference type="Proteomes" id="UP000005096"/>
    </source>
</evidence>
<comment type="pathway">
    <text evidence="3">Amino-acid biosynthesis; L-histidine biosynthesis; L-histidine from 5-phospho-alpha-D-ribose 1-diphosphate: step 1/9.</text>
</comment>
<dbReference type="AlphaFoldDB" id="E3CYZ5"/>
<evidence type="ECO:0000256" key="4">
    <source>
        <dbReference type="ARBA" id="ARBA00009489"/>
    </source>
</evidence>
<dbReference type="CDD" id="cd13595">
    <property type="entry name" value="PBP2_HisGs"/>
    <property type="match status" value="1"/>
</dbReference>
<evidence type="ECO:0000256" key="13">
    <source>
        <dbReference type="ARBA" id="ARBA00024861"/>
    </source>
</evidence>
<evidence type="ECO:0000256" key="2">
    <source>
        <dbReference type="ARBA" id="ARBA00004496"/>
    </source>
</evidence>
<proteinExistence type="inferred from homology"/>
<dbReference type="Pfam" id="PF01634">
    <property type="entry name" value="HisG"/>
    <property type="match status" value="1"/>
</dbReference>
<feature type="domain" description="ATP phosphoribosyltransferase catalytic" evidence="15">
    <location>
        <begin position="49"/>
        <end position="206"/>
    </location>
</feature>
<gene>
    <name evidence="16" type="ORF">Apau_2179</name>
</gene>
<dbReference type="RefSeq" id="WP_006301832.1">
    <property type="nucleotide sequence ID" value="NZ_CM001022.1"/>
</dbReference>
<dbReference type="PANTHER" id="PTHR21403:SF8">
    <property type="entry name" value="ATP PHOSPHORIBOSYLTRANSFERASE"/>
    <property type="match status" value="1"/>
</dbReference>
<keyword evidence="7" id="KW-0028">Amino-acid biosynthesis</keyword>
<dbReference type="GO" id="GO:0005737">
    <property type="term" value="C:cytoplasm"/>
    <property type="evidence" value="ECO:0007669"/>
    <property type="project" value="UniProtKB-SubCell"/>
</dbReference>
<dbReference type="SUPFAM" id="SSF53850">
    <property type="entry name" value="Periplasmic binding protein-like II"/>
    <property type="match status" value="1"/>
</dbReference>
<evidence type="ECO:0000256" key="6">
    <source>
        <dbReference type="ARBA" id="ARBA00022490"/>
    </source>
</evidence>
<sequence>MLTLALPTGRSLEACTALLLEGGLPAEPLLRPGRNLEFRCGDFRYLLAKPTDVPTLVHYGAADLGFGGTDVIVESGAELLELLDTGEGRCRMAVAGPPALAERFCGHESERMGLRVATKYPRTAEREFALRGIQVRTVPLHGSVEIAPALGIADCILDIVQTGTTLKANGLVVLEEFFPVSLRLVSSLAASQLAWEALEDVTERIARACERRRRP</sequence>
<dbReference type="Proteomes" id="UP000005096">
    <property type="component" value="Chromosome"/>
</dbReference>
<protein>
    <recommendedName>
        <fullName evidence="5 14">ATP phosphoribosyltransferase</fullName>
        <ecNumber evidence="5 14">2.4.2.17</ecNumber>
    </recommendedName>
</protein>
<evidence type="ECO:0000256" key="5">
    <source>
        <dbReference type="ARBA" id="ARBA00011946"/>
    </source>
</evidence>
<keyword evidence="12" id="KW-0368">Histidine biosynthesis</keyword>
<dbReference type="HOGENOM" id="CLU_038115_2_0_0"/>
<evidence type="ECO:0000313" key="16">
    <source>
        <dbReference type="EMBL" id="EFQ24590.1"/>
    </source>
</evidence>
<comment type="catalytic activity">
    <reaction evidence="1">
        <text>1-(5-phospho-beta-D-ribosyl)-ATP + diphosphate = 5-phospho-alpha-D-ribose 1-diphosphate + ATP</text>
        <dbReference type="Rhea" id="RHEA:18473"/>
        <dbReference type="ChEBI" id="CHEBI:30616"/>
        <dbReference type="ChEBI" id="CHEBI:33019"/>
        <dbReference type="ChEBI" id="CHEBI:58017"/>
        <dbReference type="ChEBI" id="CHEBI:73183"/>
        <dbReference type="EC" id="2.4.2.17"/>
    </reaction>
</comment>
<dbReference type="PANTHER" id="PTHR21403">
    <property type="entry name" value="ATP PHOSPHORIBOSYLTRANSFERASE ATP-PRTASE"/>
    <property type="match status" value="1"/>
</dbReference>
<accession>E3CYZ5</accession>
<evidence type="ECO:0000256" key="3">
    <source>
        <dbReference type="ARBA" id="ARBA00004667"/>
    </source>
</evidence>
<dbReference type="EC" id="2.4.2.17" evidence="5 14"/>
<evidence type="ECO:0000256" key="9">
    <source>
        <dbReference type="ARBA" id="ARBA00022679"/>
    </source>
</evidence>
<evidence type="ECO:0000256" key="1">
    <source>
        <dbReference type="ARBA" id="ARBA00000915"/>
    </source>
</evidence>
<dbReference type="Gene3D" id="3.40.190.10">
    <property type="entry name" value="Periplasmic binding protein-like II"/>
    <property type="match status" value="2"/>
</dbReference>
<dbReference type="InterPro" id="IPR001348">
    <property type="entry name" value="ATP_PRibTrfase_HisG"/>
</dbReference>
<dbReference type="InterPro" id="IPR024893">
    <property type="entry name" value="ATP_PRibTrfase_HisG_short"/>
</dbReference>
<comment type="function">
    <text evidence="13">Catalyzes the condensation of ATP and 5-phosphoribose 1-diphosphate to form N'-(5'-phosphoribosyl)-ATP (PR-ATP). Has a crucial role in the pathway because the rate of histidine biosynthesis seems to be controlled primarily by regulation of HisG enzymatic activity.</text>
</comment>
<organism evidence="16 17">
    <name type="scientific">Aminomonas paucivorans DSM 12260</name>
    <dbReference type="NCBI Taxonomy" id="584708"/>
    <lineage>
        <taxon>Bacteria</taxon>
        <taxon>Thermotogati</taxon>
        <taxon>Synergistota</taxon>
        <taxon>Synergistia</taxon>
        <taxon>Synergistales</taxon>
        <taxon>Synergistaceae</taxon>
        <taxon>Aminomonas</taxon>
    </lineage>
</organism>
<comment type="subcellular location">
    <subcellularLocation>
        <location evidence="2">Cytoplasm</location>
    </subcellularLocation>
</comment>
<evidence type="ECO:0000256" key="10">
    <source>
        <dbReference type="ARBA" id="ARBA00022741"/>
    </source>
</evidence>
<dbReference type="EMBL" id="CM001022">
    <property type="protein sequence ID" value="EFQ24590.1"/>
    <property type="molecule type" value="Genomic_DNA"/>
</dbReference>
<dbReference type="STRING" id="584708.Apau_2179"/>